<name>A0A2H1VUV7_SPOFR</name>
<feature type="domain" description="Serine protease gd N-terminal" evidence="1">
    <location>
        <begin position="166"/>
        <end position="274"/>
    </location>
</feature>
<reference evidence="2" key="1">
    <citation type="submission" date="2016-07" db="EMBL/GenBank/DDBJ databases">
        <authorList>
            <person name="Bretaudeau A."/>
        </authorList>
    </citation>
    <scope>NUCLEOTIDE SEQUENCE</scope>
    <source>
        <strain evidence="2">Rice</strain>
        <tissue evidence="2">Whole body</tissue>
    </source>
</reference>
<dbReference type="AlphaFoldDB" id="A0A2H1VUV7"/>
<gene>
    <name evidence="2" type="ORF">SFRICE_023000</name>
</gene>
<proteinExistence type="predicted"/>
<sequence>MYQAQVRSCMEYCSHLWDGSAKCQLDALEHIERRAKKLINDDALVEARLQSFEHRRKVASLSVFYRIHFGECAGELHNLIPPSPFHHRTTRQSERCHRFMVDIPPTRTKRFASSFLVRTAREWNSLPESVFPDGYNLGVFKARFAVLILLVIISVSYEQDTPVYPSPCPRIYEYEPPETEPDLWSAVVLISTDSLLYYLWLNIVLDRPALHLRNPIGKVVTKNNIDFRIESDIRVFPGQPIPLRFSIKYDPTNGVPKLKAIRLNGKVICKDDTLENTAIKPAKTMEETTVSTTTSATISNINTGPESNYFMPFEETPIETFINDGKPQPTVSINNNLAAAQRVAGSIPARSNSLCDPQIVVSGLGVMCM</sequence>
<accession>A0A2H1VUV7</accession>
<evidence type="ECO:0000259" key="1">
    <source>
        <dbReference type="Pfam" id="PF16030"/>
    </source>
</evidence>
<dbReference type="EMBL" id="ODYU01004409">
    <property type="protein sequence ID" value="SOQ44252.1"/>
    <property type="molecule type" value="Genomic_DNA"/>
</dbReference>
<organism evidence="2">
    <name type="scientific">Spodoptera frugiperda</name>
    <name type="common">Fall armyworm</name>
    <dbReference type="NCBI Taxonomy" id="7108"/>
    <lineage>
        <taxon>Eukaryota</taxon>
        <taxon>Metazoa</taxon>
        <taxon>Ecdysozoa</taxon>
        <taxon>Arthropoda</taxon>
        <taxon>Hexapoda</taxon>
        <taxon>Insecta</taxon>
        <taxon>Pterygota</taxon>
        <taxon>Neoptera</taxon>
        <taxon>Endopterygota</taxon>
        <taxon>Lepidoptera</taxon>
        <taxon>Glossata</taxon>
        <taxon>Ditrysia</taxon>
        <taxon>Noctuoidea</taxon>
        <taxon>Noctuidae</taxon>
        <taxon>Amphipyrinae</taxon>
        <taxon>Spodoptera</taxon>
    </lineage>
</organism>
<evidence type="ECO:0000313" key="2">
    <source>
        <dbReference type="EMBL" id="SOQ44252.1"/>
    </source>
</evidence>
<protein>
    <submittedName>
        <fullName evidence="2">SFRICE_023000</fullName>
    </submittedName>
</protein>
<dbReference type="InterPro" id="IPR031986">
    <property type="entry name" value="GD_N"/>
</dbReference>
<dbReference type="Pfam" id="PF16030">
    <property type="entry name" value="GD_N"/>
    <property type="match status" value="1"/>
</dbReference>